<dbReference type="SMART" id="SM00091">
    <property type="entry name" value="PAS"/>
    <property type="match status" value="1"/>
</dbReference>
<evidence type="ECO:0000313" key="4">
    <source>
        <dbReference type="Proteomes" id="UP001597097"/>
    </source>
</evidence>
<dbReference type="PROSITE" id="PS50112">
    <property type="entry name" value="PAS"/>
    <property type="match status" value="1"/>
</dbReference>
<feature type="domain" description="PAS" evidence="2">
    <location>
        <begin position="154"/>
        <end position="197"/>
    </location>
</feature>
<dbReference type="Proteomes" id="UP001597097">
    <property type="component" value="Unassembled WGS sequence"/>
</dbReference>
<dbReference type="EMBL" id="JBHUCM010000003">
    <property type="protein sequence ID" value="MFD1535713.1"/>
    <property type="molecule type" value="Genomic_DNA"/>
</dbReference>
<feature type="transmembrane region" description="Helical" evidence="1">
    <location>
        <begin position="91"/>
        <end position="113"/>
    </location>
</feature>
<reference evidence="4" key="1">
    <citation type="journal article" date="2019" name="Int. J. Syst. Evol. Microbiol.">
        <title>The Global Catalogue of Microorganisms (GCM) 10K type strain sequencing project: providing services to taxonomists for standard genome sequencing and annotation.</title>
        <authorList>
            <consortium name="The Broad Institute Genomics Platform"/>
            <consortium name="The Broad Institute Genome Sequencing Center for Infectious Disease"/>
            <person name="Wu L."/>
            <person name="Ma J."/>
        </authorList>
    </citation>
    <scope>NUCLEOTIDE SEQUENCE [LARGE SCALE GENOMIC DNA]</scope>
    <source>
        <strain evidence="4">CGMCC 1.15399</strain>
    </source>
</reference>
<dbReference type="NCBIfam" id="TIGR00229">
    <property type="entry name" value="sensory_box"/>
    <property type="match status" value="1"/>
</dbReference>
<keyword evidence="1" id="KW-0812">Transmembrane</keyword>
<keyword evidence="4" id="KW-1185">Reference proteome</keyword>
<name>A0ABW4FYV0_9ACTN</name>
<feature type="transmembrane region" description="Helical" evidence="1">
    <location>
        <begin position="59"/>
        <end position="82"/>
    </location>
</feature>
<dbReference type="RefSeq" id="WP_219536254.1">
    <property type="nucleotide sequence ID" value="NZ_JAHKRM010000029.1"/>
</dbReference>
<protein>
    <submittedName>
        <fullName evidence="3">PAS domain S-box protein</fullName>
    </submittedName>
</protein>
<sequence length="268" mass="28488">MSNRVDVGAPLFRRTIIRVLRRIGRRGASLAFVGLLSLAIAASLAYVPADQRVAPGYAMLASIAPLGVWALVWCATGALCLVQMFMRSDRVAFAVATALLMLYGLVYLFSTFTGANPRGWVGGAVWLAFGGWIALIATWPEAVMVSRFPGGEAEAESEAVIVADGAGVIQSWNPQAASLFGWTIDEAVGRSLTMLMPPRFRAQHSAGLARVRHAGRSDLAGRIIPLVGLHRDGTEFAIALTVNAWHSDDGVTYTGVIRPIGGGSVQPE</sequence>
<feature type="transmembrane region" description="Helical" evidence="1">
    <location>
        <begin position="119"/>
        <end position="139"/>
    </location>
</feature>
<feature type="transmembrane region" description="Helical" evidence="1">
    <location>
        <begin position="28"/>
        <end position="47"/>
    </location>
</feature>
<keyword evidence="1" id="KW-0472">Membrane</keyword>
<gene>
    <name evidence="3" type="ORF">ACFSJ0_01630</name>
</gene>
<proteinExistence type="predicted"/>
<keyword evidence="1" id="KW-1133">Transmembrane helix</keyword>
<evidence type="ECO:0000259" key="2">
    <source>
        <dbReference type="PROSITE" id="PS50112"/>
    </source>
</evidence>
<dbReference type="Pfam" id="PF00989">
    <property type="entry name" value="PAS"/>
    <property type="match status" value="1"/>
</dbReference>
<dbReference type="CDD" id="cd00130">
    <property type="entry name" value="PAS"/>
    <property type="match status" value="1"/>
</dbReference>
<evidence type="ECO:0000256" key="1">
    <source>
        <dbReference type="SAM" id="Phobius"/>
    </source>
</evidence>
<organism evidence="3 4">
    <name type="scientific">Nonomuraea guangzhouensis</name>
    <dbReference type="NCBI Taxonomy" id="1291555"/>
    <lineage>
        <taxon>Bacteria</taxon>
        <taxon>Bacillati</taxon>
        <taxon>Actinomycetota</taxon>
        <taxon>Actinomycetes</taxon>
        <taxon>Streptosporangiales</taxon>
        <taxon>Streptosporangiaceae</taxon>
        <taxon>Nonomuraea</taxon>
    </lineage>
</organism>
<accession>A0ABW4FYV0</accession>
<dbReference type="InterPro" id="IPR013767">
    <property type="entry name" value="PAS_fold"/>
</dbReference>
<evidence type="ECO:0000313" key="3">
    <source>
        <dbReference type="EMBL" id="MFD1535713.1"/>
    </source>
</evidence>
<comment type="caution">
    <text evidence="3">The sequence shown here is derived from an EMBL/GenBank/DDBJ whole genome shotgun (WGS) entry which is preliminary data.</text>
</comment>
<dbReference type="InterPro" id="IPR000014">
    <property type="entry name" value="PAS"/>
</dbReference>